<sequence>MKENMSALKIVLSFCSYDRRKYAAELLIQQSPINLSGVEIVVSPYNPSTFQPNPNGPAGTGIGAGGAAASDVTSSAHHIMSSPRSVVLKGAGLQYG</sequence>
<keyword evidence="2" id="KW-1185">Reference proteome</keyword>
<accession>A0ABQ9WZL2</accession>
<protein>
    <submittedName>
        <fullName evidence="1">Uncharacterized protein</fullName>
    </submittedName>
</protein>
<organism evidence="1 2">
    <name type="scientific">Blattamonas nauphoetae</name>
    <dbReference type="NCBI Taxonomy" id="2049346"/>
    <lineage>
        <taxon>Eukaryota</taxon>
        <taxon>Metamonada</taxon>
        <taxon>Preaxostyla</taxon>
        <taxon>Oxymonadida</taxon>
        <taxon>Blattamonas</taxon>
    </lineage>
</organism>
<evidence type="ECO:0000313" key="2">
    <source>
        <dbReference type="Proteomes" id="UP001281761"/>
    </source>
</evidence>
<reference evidence="1 2" key="1">
    <citation type="journal article" date="2022" name="bioRxiv">
        <title>Genomics of Preaxostyla Flagellates Illuminates Evolutionary Transitions and the Path Towards Mitochondrial Loss.</title>
        <authorList>
            <person name="Novak L.V.F."/>
            <person name="Treitli S.C."/>
            <person name="Pyrih J."/>
            <person name="Halakuc P."/>
            <person name="Pipaliya S.V."/>
            <person name="Vacek V."/>
            <person name="Brzon O."/>
            <person name="Soukal P."/>
            <person name="Eme L."/>
            <person name="Dacks J.B."/>
            <person name="Karnkowska A."/>
            <person name="Elias M."/>
            <person name="Hampl V."/>
        </authorList>
    </citation>
    <scope>NUCLEOTIDE SEQUENCE [LARGE SCALE GENOMIC DNA]</scope>
    <source>
        <strain evidence="1">NAU3</strain>
        <tissue evidence="1">Gut</tissue>
    </source>
</reference>
<comment type="caution">
    <text evidence="1">The sequence shown here is derived from an EMBL/GenBank/DDBJ whole genome shotgun (WGS) entry which is preliminary data.</text>
</comment>
<dbReference type="EMBL" id="JARBJD010000346">
    <property type="protein sequence ID" value="KAK2943465.1"/>
    <property type="molecule type" value="Genomic_DNA"/>
</dbReference>
<name>A0ABQ9WZL2_9EUKA</name>
<gene>
    <name evidence="1" type="ORF">BLNAU_21648</name>
</gene>
<proteinExistence type="predicted"/>
<dbReference type="Proteomes" id="UP001281761">
    <property type="component" value="Unassembled WGS sequence"/>
</dbReference>
<evidence type="ECO:0000313" key="1">
    <source>
        <dbReference type="EMBL" id="KAK2943465.1"/>
    </source>
</evidence>